<sequence>MSTHIATAPTDLKLDPPPRLALIVSRFNPVVTGGLRDGALGWLKAHGIENVDIYEAPGAFEMPLMAKRLIRLGRYEGVICLGCVIKGDTAHFEYISLGATMGLMETMLGAETPVAFGILTTYTEEQALVRSRNDAANKGWEASAACVETVAFMRATRLPDPGHISC</sequence>
<dbReference type="AlphaFoldDB" id="A0A506UKV1"/>
<dbReference type="SUPFAM" id="SSF52121">
    <property type="entry name" value="Lumazine synthase"/>
    <property type="match status" value="1"/>
</dbReference>
<comment type="similarity">
    <text evidence="2 7">Belongs to the DMRL synthase family.</text>
</comment>
<evidence type="ECO:0000256" key="1">
    <source>
        <dbReference type="ARBA" id="ARBA00004917"/>
    </source>
</evidence>
<protein>
    <recommendedName>
        <fullName evidence="3 7">6,7-dimethyl-8-ribityllumazine synthase</fullName>
        <shortName evidence="7">DMRL synthase</shortName>
        <shortName evidence="7">LS</shortName>
        <shortName evidence="7">Lumazine synthase</shortName>
        <ecNumber evidence="3 7">2.5.1.78</ecNumber>
    </recommendedName>
</protein>
<dbReference type="EMBL" id="SORZ01000002">
    <property type="protein sequence ID" value="TPW33950.1"/>
    <property type="molecule type" value="Genomic_DNA"/>
</dbReference>
<comment type="caution">
    <text evidence="8">The sequence shown here is derived from an EMBL/GenBank/DDBJ whole genome shotgun (WGS) entry which is preliminary data.</text>
</comment>
<dbReference type="UniPathway" id="UPA00275">
    <property type="reaction ID" value="UER00404"/>
</dbReference>
<comment type="pathway">
    <text evidence="1 7">Cofactor biosynthesis; riboflavin biosynthesis; riboflavin from 2-hydroxy-3-oxobutyl phosphate and 5-amino-6-(D-ribitylamino)uracil: step 1/2.</text>
</comment>
<feature type="binding site" evidence="7">
    <location>
        <position position="130"/>
    </location>
    <ligand>
        <name>(2S)-2-hydroxy-3-oxobutyl phosphate</name>
        <dbReference type="ChEBI" id="CHEBI:58830"/>
    </ligand>
</feature>
<dbReference type="GO" id="GO:0000906">
    <property type="term" value="F:6,7-dimethyl-8-ribityllumazine synthase activity"/>
    <property type="evidence" value="ECO:0007669"/>
    <property type="project" value="UniProtKB-UniRule"/>
</dbReference>
<dbReference type="HAMAP" id="MF_00178">
    <property type="entry name" value="Lumazine_synth"/>
    <property type="match status" value="1"/>
</dbReference>
<dbReference type="PANTHER" id="PTHR21058:SF0">
    <property type="entry name" value="6,7-DIMETHYL-8-RIBITYLLUMAZINE SYNTHASE"/>
    <property type="match status" value="1"/>
</dbReference>
<reference evidence="8 9" key="1">
    <citation type="submission" date="2019-03" db="EMBL/GenBank/DDBJ databases">
        <title>The complete genome sequence of Neokomagataea sp. Jb2 NBRC113641.</title>
        <authorList>
            <person name="Chua K.-O."/>
            <person name="Chan K.-G."/>
            <person name="See-Too W.-S."/>
        </authorList>
    </citation>
    <scope>NUCLEOTIDE SEQUENCE [LARGE SCALE GENOMIC DNA]</scope>
    <source>
        <strain evidence="8 9">Jb2</strain>
    </source>
</reference>
<evidence type="ECO:0000313" key="8">
    <source>
        <dbReference type="EMBL" id="TPW33950.1"/>
    </source>
</evidence>
<keyword evidence="9" id="KW-1185">Reference proteome</keyword>
<evidence type="ECO:0000256" key="4">
    <source>
        <dbReference type="ARBA" id="ARBA00022619"/>
    </source>
</evidence>
<dbReference type="NCBIfam" id="TIGR00114">
    <property type="entry name" value="lumazine-synth"/>
    <property type="match status" value="1"/>
</dbReference>
<comment type="catalytic activity">
    <reaction evidence="6 7">
        <text>(2S)-2-hydroxy-3-oxobutyl phosphate + 5-amino-6-(D-ribitylamino)uracil = 6,7-dimethyl-8-(1-D-ribityl)lumazine + phosphate + 2 H2O + H(+)</text>
        <dbReference type="Rhea" id="RHEA:26152"/>
        <dbReference type="ChEBI" id="CHEBI:15377"/>
        <dbReference type="ChEBI" id="CHEBI:15378"/>
        <dbReference type="ChEBI" id="CHEBI:15934"/>
        <dbReference type="ChEBI" id="CHEBI:43474"/>
        <dbReference type="ChEBI" id="CHEBI:58201"/>
        <dbReference type="ChEBI" id="CHEBI:58830"/>
        <dbReference type="EC" id="2.5.1.78"/>
    </reaction>
</comment>
<dbReference type="EC" id="2.5.1.78" evidence="3 7"/>
<dbReference type="CDD" id="cd09209">
    <property type="entry name" value="Lumazine_synthase-I"/>
    <property type="match status" value="1"/>
</dbReference>
<evidence type="ECO:0000256" key="3">
    <source>
        <dbReference type="ARBA" id="ARBA00012664"/>
    </source>
</evidence>
<evidence type="ECO:0000313" key="9">
    <source>
        <dbReference type="Proteomes" id="UP000315037"/>
    </source>
</evidence>
<feature type="binding site" evidence="7">
    <location>
        <begin position="83"/>
        <end position="85"/>
    </location>
    <ligand>
        <name>5-amino-6-(D-ribitylamino)uracil</name>
        <dbReference type="ChEBI" id="CHEBI:15934"/>
    </ligand>
</feature>
<dbReference type="RefSeq" id="WP_165600648.1">
    <property type="nucleotide sequence ID" value="NZ_SORZ01000002.1"/>
</dbReference>
<feature type="binding site" evidence="7">
    <location>
        <begin position="88"/>
        <end position="89"/>
    </location>
    <ligand>
        <name>(2S)-2-hydroxy-3-oxobutyl phosphate</name>
        <dbReference type="ChEBI" id="CHEBI:58830"/>
    </ligand>
</feature>
<name>A0A506UKV1_9PROT</name>
<evidence type="ECO:0000256" key="5">
    <source>
        <dbReference type="ARBA" id="ARBA00022679"/>
    </source>
</evidence>
<evidence type="ECO:0000256" key="7">
    <source>
        <dbReference type="HAMAP-Rule" id="MF_00178"/>
    </source>
</evidence>
<dbReference type="InterPro" id="IPR002180">
    <property type="entry name" value="LS/RS"/>
</dbReference>
<dbReference type="GO" id="GO:0009349">
    <property type="term" value="C:riboflavin synthase complex"/>
    <property type="evidence" value="ECO:0007669"/>
    <property type="project" value="UniProtKB-UniRule"/>
</dbReference>
<evidence type="ECO:0000256" key="2">
    <source>
        <dbReference type="ARBA" id="ARBA00007424"/>
    </source>
</evidence>
<dbReference type="GO" id="GO:0005829">
    <property type="term" value="C:cytosol"/>
    <property type="evidence" value="ECO:0007669"/>
    <property type="project" value="TreeGrafter"/>
</dbReference>
<dbReference type="Gene3D" id="3.40.50.960">
    <property type="entry name" value="Lumazine/riboflavin synthase"/>
    <property type="match status" value="1"/>
</dbReference>
<proteinExistence type="inferred from homology"/>
<organism evidence="8 9">
    <name type="scientific">Oecophyllibacter saccharovorans</name>
    <dbReference type="NCBI Taxonomy" id="2558360"/>
    <lineage>
        <taxon>Bacteria</taxon>
        <taxon>Pseudomonadati</taxon>
        <taxon>Pseudomonadota</taxon>
        <taxon>Alphaproteobacteria</taxon>
        <taxon>Acetobacterales</taxon>
        <taxon>Acetobacteraceae</taxon>
        <taxon>Oecophyllibacter</taxon>
    </lineage>
</organism>
<feature type="binding site" evidence="7">
    <location>
        <position position="27"/>
    </location>
    <ligand>
        <name>5-amino-6-(D-ribitylamino)uracil</name>
        <dbReference type="ChEBI" id="CHEBI:15934"/>
    </ligand>
</feature>
<dbReference type="Pfam" id="PF00885">
    <property type="entry name" value="DMRL_synthase"/>
    <property type="match status" value="1"/>
</dbReference>
<feature type="active site" description="Proton donor" evidence="7">
    <location>
        <position position="91"/>
    </location>
</feature>
<dbReference type="PANTHER" id="PTHR21058">
    <property type="entry name" value="6,7-DIMETHYL-8-RIBITYLLUMAZINE SYNTHASE DMRL SYNTHASE LUMAZINE SYNTHASE"/>
    <property type="match status" value="1"/>
</dbReference>
<evidence type="ECO:0000256" key="6">
    <source>
        <dbReference type="ARBA" id="ARBA00048785"/>
    </source>
</evidence>
<gene>
    <name evidence="7" type="primary">ribH</name>
    <name evidence="8" type="ORF">E3202_05040</name>
</gene>
<feature type="binding site" evidence="7">
    <location>
        <begin position="59"/>
        <end position="61"/>
    </location>
    <ligand>
        <name>5-amino-6-(D-ribitylamino)uracil</name>
        <dbReference type="ChEBI" id="CHEBI:15934"/>
    </ligand>
</feature>
<dbReference type="InterPro" id="IPR036467">
    <property type="entry name" value="LS/RS_sf"/>
</dbReference>
<accession>A0A506UKV1</accession>
<keyword evidence="5 7" id="KW-0808">Transferase</keyword>
<dbReference type="GO" id="GO:0009231">
    <property type="term" value="P:riboflavin biosynthetic process"/>
    <property type="evidence" value="ECO:0007669"/>
    <property type="project" value="UniProtKB-UniRule"/>
</dbReference>
<comment type="function">
    <text evidence="7">Catalyzes the formation of 6,7-dimethyl-8-ribityllumazine by condensation of 5-amino-6-(D-ribitylamino)uracil with 3,4-dihydroxy-2-butanone 4-phosphate. This is the penultimate step in the biosynthesis of riboflavin.</text>
</comment>
<keyword evidence="4 7" id="KW-0686">Riboflavin biosynthesis</keyword>
<feature type="binding site" evidence="7">
    <location>
        <position position="116"/>
    </location>
    <ligand>
        <name>5-amino-6-(D-ribitylamino)uracil</name>
        <dbReference type="ChEBI" id="CHEBI:15934"/>
    </ligand>
</feature>
<dbReference type="InterPro" id="IPR034964">
    <property type="entry name" value="LS"/>
</dbReference>
<dbReference type="Proteomes" id="UP000315037">
    <property type="component" value="Unassembled WGS sequence"/>
</dbReference>